<evidence type="ECO:0000259" key="6">
    <source>
        <dbReference type="Pfam" id="PF01466"/>
    </source>
</evidence>
<sequence length="150" mass="17211">MSKKIFVLTSSDGDSFQIDEAVAFQSAMIKGMDEDKCADNGIPLPNVTSKILLLVIEYCKKHVFESNEEEDLKKWDTEFMKKMKQSIVFDVMMAANYLNIQSLIDLTCKTVAGFLSGKTPEEIRAYFKIENDFTPEEEAEILRENQWAFE</sequence>
<proteinExistence type="inferred from homology"/>
<evidence type="ECO:0000256" key="5">
    <source>
        <dbReference type="PIRNR" id="PIRNR028729"/>
    </source>
</evidence>
<dbReference type="InterPro" id="IPR016073">
    <property type="entry name" value="Skp1_comp_POZ"/>
</dbReference>
<dbReference type="AlphaFoldDB" id="A0A8S2AF23"/>
<evidence type="ECO:0000256" key="2">
    <source>
        <dbReference type="ARBA" id="ARBA00004906"/>
    </source>
</evidence>
<dbReference type="PANTHER" id="PTHR11165">
    <property type="entry name" value="SKP1"/>
    <property type="match status" value="1"/>
</dbReference>
<gene>
    <name evidence="8" type="ORF">AARE701A_LOCUS13267</name>
</gene>
<name>A0A8S2AF23_ARAAE</name>
<dbReference type="InterPro" id="IPR016072">
    <property type="entry name" value="Skp1_comp_dimer"/>
</dbReference>
<reference evidence="8" key="1">
    <citation type="submission" date="2021-01" db="EMBL/GenBank/DDBJ databases">
        <authorList>
            <person name="Bezrukov I."/>
        </authorList>
    </citation>
    <scope>NUCLEOTIDE SEQUENCE</scope>
</reference>
<dbReference type="SUPFAM" id="SSF54695">
    <property type="entry name" value="POZ domain"/>
    <property type="match status" value="1"/>
</dbReference>
<dbReference type="SUPFAM" id="SSF81382">
    <property type="entry name" value="Skp1 dimerisation domain-like"/>
    <property type="match status" value="1"/>
</dbReference>
<dbReference type="Pfam" id="PF03931">
    <property type="entry name" value="Skp1_POZ"/>
    <property type="match status" value="1"/>
</dbReference>
<evidence type="ECO:0000313" key="8">
    <source>
        <dbReference type="EMBL" id="CAE6076069.1"/>
    </source>
</evidence>
<dbReference type="PIRSF" id="PIRSF028729">
    <property type="entry name" value="E3_ubiquit_lig_SCF_Skp"/>
    <property type="match status" value="1"/>
</dbReference>
<dbReference type="InterPro" id="IPR036296">
    <property type="entry name" value="SKP1-like_dim_sf"/>
</dbReference>
<evidence type="ECO:0000256" key="1">
    <source>
        <dbReference type="ARBA" id="ARBA00004123"/>
    </source>
</evidence>
<organism evidence="8 9">
    <name type="scientific">Arabidopsis arenosa</name>
    <name type="common">Sand rock-cress</name>
    <name type="synonym">Cardaminopsis arenosa</name>
    <dbReference type="NCBI Taxonomy" id="38785"/>
    <lineage>
        <taxon>Eukaryota</taxon>
        <taxon>Viridiplantae</taxon>
        <taxon>Streptophyta</taxon>
        <taxon>Embryophyta</taxon>
        <taxon>Tracheophyta</taxon>
        <taxon>Spermatophyta</taxon>
        <taxon>Magnoliopsida</taxon>
        <taxon>eudicotyledons</taxon>
        <taxon>Gunneridae</taxon>
        <taxon>Pentapetalae</taxon>
        <taxon>rosids</taxon>
        <taxon>malvids</taxon>
        <taxon>Brassicales</taxon>
        <taxon>Brassicaceae</taxon>
        <taxon>Camelineae</taxon>
        <taxon>Arabidopsis</taxon>
    </lineage>
</organism>
<feature type="domain" description="SKP1 component dimerisation" evidence="6">
    <location>
        <begin position="101"/>
        <end position="148"/>
    </location>
</feature>
<dbReference type="Proteomes" id="UP000682877">
    <property type="component" value="Chromosome 5"/>
</dbReference>
<dbReference type="InterPro" id="IPR011333">
    <property type="entry name" value="SKP1/BTB/POZ_sf"/>
</dbReference>
<comment type="subunit">
    <text evidence="5">Part of a SCF (SKP1-cullin-F-box) protein ligase complex.</text>
</comment>
<evidence type="ECO:0000259" key="7">
    <source>
        <dbReference type="Pfam" id="PF03931"/>
    </source>
</evidence>
<evidence type="ECO:0000256" key="3">
    <source>
        <dbReference type="ARBA" id="ARBA00009993"/>
    </source>
</evidence>
<dbReference type="InterPro" id="IPR001232">
    <property type="entry name" value="SKP1-like"/>
</dbReference>
<dbReference type="EMBL" id="LR999455">
    <property type="protein sequence ID" value="CAE6076069.1"/>
    <property type="molecule type" value="Genomic_DNA"/>
</dbReference>
<evidence type="ECO:0000256" key="4">
    <source>
        <dbReference type="ARBA" id="ARBA00022786"/>
    </source>
</evidence>
<dbReference type="Gene3D" id="3.30.710.10">
    <property type="entry name" value="Potassium Channel Kv1.1, Chain A"/>
    <property type="match status" value="1"/>
</dbReference>
<comment type="subcellular location">
    <subcellularLocation>
        <location evidence="1">Nucleus</location>
    </subcellularLocation>
</comment>
<dbReference type="GO" id="GO:0006511">
    <property type="term" value="P:ubiquitin-dependent protein catabolic process"/>
    <property type="evidence" value="ECO:0007669"/>
    <property type="project" value="InterPro"/>
</dbReference>
<evidence type="ECO:0000313" key="9">
    <source>
        <dbReference type="Proteomes" id="UP000682877"/>
    </source>
</evidence>
<dbReference type="InterPro" id="IPR016897">
    <property type="entry name" value="SKP1"/>
</dbReference>
<feature type="domain" description="SKP1 component POZ" evidence="7">
    <location>
        <begin position="5"/>
        <end position="63"/>
    </location>
</feature>
<dbReference type="GO" id="GO:0005634">
    <property type="term" value="C:nucleus"/>
    <property type="evidence" value="ECO:0007669"/>
    <property type="project" value="UniProtKB-SubCell"/>
</dbReference>
<dbReference type="GO" id="GO:0016567">
    <property type="term" value="P:protein ubiquitination"/>
    <property type="evidence" value="ECO:0007669"/>
    <property type="project" value="UniProtKB-UniRule"/>
</dbReference>
<dbReference type="FunFam" id="3.30.710.10:FF:000026">
    <property type="entry name" value="E3 ubiquitin ligase complex SCF subunit"/>
    <property type="match status" value="1"/>
</dbReference>
<comment type="pathway">
    <text evidence="2 5">Protein modification; protein ubiquitination.</text>
</comment>
<accession>A0A8S2AF23</accession>
<keyword evidence="9" id="KW-1185">Reference proteome</keyword>
<keyword evidence="4 5" id="KW-0833">Ubl conjugation pathway</keyword>
<dbReference type="CDD" id="cd18322">
    <property type="entry name" value="BTB_POZ_SKP1"/>
    <property type="match status" value="1"/>
</dbReference>
<dbReference type="SMART" id="SM00512">
    <property type="entry name" value="Skp1"/>
    <property type="match status" value="1"/>
</dbReference>
<dbReference type="Pfam" id="PF01466">
    <property type="entry name" value="Skp1"/>
    <property type="match status" value="1"/>
</dbReference>
<dbReference type="GO" id="GO:0009867">
    <property type="term" value="P:jasmonic acid mediated signaling pathway"/>
    <property type="evidence" value="ECO:0007669"/>
    <property type="project" value="UniProtKB-ARBA"/>
</dbReference>
<protein>
    <recommendedName>
        <fullName evidence="5">SKP1-like protein</fullName>
    </recommendedName>
</protein>
<comment type="similarity">
    <text evidence="3 5">Belongs to the SKP1 family.</text>
</comment>
<comment type="function">
    <text evidence="5">Involved in ubiquitination and subsequent proteasomal degradation of target proteins. Together with CUL1, RBX1 and a F-box protein, it forms a SCF E3 ubiquitin ligase complex. The functional specificity of this complex depends on the type of F-box protein. In the SCF complex, it serves as an adapter that links the F-box protein to CUL1.</text>
</comment>